<dbReference type="AlphaFoldDB" id="A0A9D2KXZ3"/>
<proteinExistence type="predicted"/>
<dbReference type="Proteomes" id="UP000886856">
    <property type="component" value="Unassembled WGS sequence"/>
</dbReference>
<protein>
    <submittedName>
        <fullName evidence="1">Uncharacterized protein</fullName>
    </submittedName>
</protein>
<gene>
    <name evidence="1" type="ORF">H9948_08170</name>
</gene>
<sequence>MDKLRLVNMASDLMLKQVYSDLEIDVLLKNLEDGSFGIILTHLDDRYEYGNNALRIYDWQSESKIMKTFEYMKEVIAGERLITNE</sequence>
<dbReference type="EMBL" id="DWYW01000187">
    <property type="protein sequence ID" value="HJA90749.1"/>
    <property type="molecule type" value="Genomic_DNA"/>
</dbReference>
<reference evidence="1" key="2">
    <citation type="submission" date="2021-04" db="EMBL/GenBank/DDBJ databases">
        <authorList>
            <person name="Gilroy R."/>
        </authorList>
    </citation>
    <scope>NUCLEOTIDE SEQUENCE</scope>
    <source>
        <strain evidence="1">CHK171-505</strain>
    </source>
</reference>
<evidence type="ECO:0000313" key="1">
    <source>
        <dbReference type="EMBL" id="HJA90749.1"/>
    </source>
</evidence>
<reference evidence="1" key="1">
    <citation type="journal article" date="2021" name="PeerJ">
        <title>Extensive microbial diversity within the chicken gut microbiome revealed by metagenomics and culture.</title>
        <authorList>
            <person name="Gilroy R."/>
            <person name="Ravi A."/>
            <person name="Getino M."/>
            <person name="Pursley I."/>
            <person name="Horton D.L."/>
            <person name="Alikhan N.F."/>
            <person name="Baker D."/>
            <person name="Gharbi K."/>
            <person name="Hall N."/>
            <person name="Watson M."/>
            <person name="Adriaenssens E.M."/>
            <person name="Foster-Nyarko E."/>
            <person name="Jarju S."/>
            <person name="Secka A."/>
            <person name="Antonio M."/>
            <person name="Oren A."/>
            <person name="Chaudhuri R.R."/>
            <person name="La Ragione R."/>
            <person name="Hildebrand F."/>
            <person name="Pallen M.J."/>
        </authorList>
    </citation>
    <scope>NUCLEOTIDE SEQUENCE</scope>
    <source>
        <strain evidence="1">CHK171-505</strain>
    </source>
</reference>
<name>A0A9D2KXZ3_9LACT</name>
<evidence type="ECO:0000313" key="2">
    <source>
        <dbReference type="Proteomes" id="UP000886856"/>
    </source>
</evidence>
<organism evidence="1 2">
    <name type="scientific">Candidatus Jeotgalibaca merdavium</name>
    <dbReference type="NCBI Taxonomy" id="2838627"/>
    <lineage>
        <taxon>Bacteria</taxon>
        <taxon>Bacillati</taxon>
        <taxon>Bacillota</taxon>
        <taxon>Bacilli</taxon>
        <taxon>Lactobacillales</taxon>
        <taxon>Carnobacteriaceae</taxon>
        <taxon>Jeotgalibaca</taxon>
    </lineage>
</organism>
<comment type="caution">
    <text evidence="1">The sequence shown here is derived from an EMBL/GenBank/DDBJ whole genome shotgun (WGS) entry which is preliminary data.</text>
</comment>
<accession>A0A9D2KXZ3</accession>